<keyword evidence="2" id="KW-0732">Signal</keyword>
<feature type="compositionally biased region" description="Gly residues" evidence="1">
    <location>
        <begin position="59"/>
        <end position="77"/>
    </location>
</feature>
<feature type="region of interest" description="Disordered" evidence="1">
    <location>
        <begin position="35"/>
        <end position="77"/>
    </location>
</feature>
<reference evidence="3 4" key="1">
    <citation type="submission" date="2019-12" db="EMBL/GenBank/DDBJ databases">
        <title>Genomic-based taxomic classification of the family Erythrobacteraceae.</title>
        <authorList>
            <person name="Xu L."/>
        </authorList>
    </citation>
    <scope>NUCLEOTIDE SEQUENCE [LARGE SCALE GENOMIC DNA]</scope>
    <source>
        <strain evidence="3 4">KCTC 52259</strain>
    </source>
</reference>
<accession>A0A6L7GF12</accession>
<evidence type="ECO:0000313" key="4">
    <source>
        <dbReference type="Proteomes" id="UP000473531"/>
    </source>
</evidence>
<organism evidence="3 4">
    <name type="scientific">Allopontixanthobacter confluentis</name>
    <dbReference type="NCBI Taxonomy" id="1849021"/>
    <lineage>
        <taxon>Bacteria</taxon>
        <taxon>Pseudomonadati</taxon>
        <taxon>Pseudomonadota</taxon>
        <taxon>Alphaproteobacteria</taxon>
        <taxon>Sphingomonadales</taxon>
        <taxon>Erythrobacteraceae</taxon>
        <taxon>Allopontixanthobacter</taxon>
    </lineage>
</organism>
<dbReference type="InterPro" id="IPR025514">
    <property type="entry name" value="DUF4402"/>
</dbReference>
<dbReference type="EMBL" id="WTYU01000001">
    <property type="protein sequence ID" value="MXP13231.1"/>
    <property type="molecule type" value="Genomic_DNA"/>
</dbReference>
<dbReference type="Pfam" id="PF14352">
    <property type="entry name" value="DUF4402"/>
    <property type="match status" value="1"/>
</dbReference>
<comment type="caution">
    <text evidence="3">The sequence shown here is derived from an EMBL/GenBank/DDBJ whole genome shotgun (WGS) entry which is preliminary data.</text>
</comment>
<dbReference type="AlphaFoldDB" id="A0A6L7GF12"/>
<evidence type="ECO:0000256" key="1">
    <source>
        <dbReference type="SAM" id="MobiDB-lite"/>
    </source>
</evidence>
<feature type="signal peptide" evidence="2">
    <location>
        <begin position="1"/>
        <end position="24"/>
    </location>
</feature>
<sequence length="215" mass="21915">MYRFASILLVAMMLLLLPAQPAAAQGKCRFCDTNLPPNGDGGGRPNNGPVTSPPLTPGNGNGNGAGGNGNGNNGVGGGNGGSNQIALTVQSDINFGRLVKIGDGIGSVLIDLQTGSKTIIGNLDDLGGMSVQGRAVIQGSPLRPVRVDFPASIIMRDPAGGEAELRDFVTDLSALPMLDTSGTLVFHFTGTLFTSQAIAVGGNLRGRVPIQVSYD</sequence>
<protein>
    <submittedName>
        <fullName evidence="3">DUF4402 domain-containing protein</fullName>
    </submittedName>
</protein>
<feature type="chain" id="PRO_5027089300" evidence="2">
    <location>
        <begin position="25"/>
        <end position="215"/>
    </location>
</feature>
<gene>
    <name evidence="3" type="ORF">GRI44_00410</name>
</gene>
<evidence type="ECO:0000256" key="2">
    <source>
        <dbReference type="SAM" id="SignalP"/>
    </source>
</evidence>
<evidence type="ECO:0000313" key="3">
    <source>
        <dbReference type="EMBL" id="MXP13231.1"/>
    </source>
</evidence>
<keyword evidence="4" id="KW-1185">Reference proteome</keyword>
<dbReference type="Proteomes" id="UP000473531">
    <property type="component" value="Unassembled WGS sequence"/>
</dbReference>
<name>A0A6L7GF12_9SPHN</name>
<proteinExistence type="predicted"/>